<feature type="compositionally biased region" description="Low complexity" evidence="1">
    <location>
        <begin position="293"/>
        <end position="303"/>
    </location>
</feature>
<comment type="caution">
    <text evidence="3">The sequence shown here is derived from an EMBL/GenBank/DDBJ whole genome shotgun (WGS) entry which is preliminary data.</text>
</comment>
<evidence type="ECO:0000259" key="2">
    <source>
        <dbReference type="Pfam" id="PF20410"/>
    </source>
</evidence>
<name>A0ABU9LG97_9XANT</name>
<evidence type="ECO:0000313" key="3">
    <source>
        <dbReference type="EMBL" id="MEL4893257.1"/>
    </source>
</evidence>
<feature type="domain" description="X-Tfes XVIPCD" evidence="2">
    <location>
        <begin position="336"/>
        <end position="433"/>
    </location>
</feature>
<sequence length="461" mass="49657">MTTLSDAQTYDVYASIVRVKGNDAAHDALARPNERVVLGLRQENSTFAAMQDRGHPATLANDNPATPRVNEARAGTGVYNDRLVVLWMDANGTRHVQVAQQANTEPTAQYDHHAGNTGQRPLAGGGVENRRFAPSPGYESIAAPRKIEGDDVNADGIRDLGRLRDGTIEMEQGTHPNPLRRGAVDVALRPSQAAVDAGRGAVQRDTNADGWFDQTDVNGVQDLNNTFKIHRGSYGSTDSAGCQTIHPAEYNDFIGAVRGNPAQTRWQYVLTTTTPGPAREQQHDQGQPREGVQPRPVEQGGRPPQQPVRPDGRPVEPAQDPRRRAEAEPAQGLPDPLLTQAGTLVGQLDARLGRASDGTSDRMSASLAHLAKANGLERIDQVLLSEQTARAPAGATVFVVQSEPRNPAYLRAGMSTDVAINTPVEQSLSRMQALDARTMAQTQAQEQTLTQQEGAKQRGMA</sequence>
<protein>
    <recommendedName>
        <fullName evidence="2">X-Tfes XVIPCD domain-containing protein</fullName>
    </recommendedName>
</protein>
<proteinExistence type="predicted"/>
<keyword evidence="4" id="KW-1185">Reference proteome</keyword>
<dbReference type="InterPro" id="IPR046519">
    <property type="entry name" value="X-Tfes_XVIPCD"/>
</dbReference>
<gene>
    <name evidence="3" type="ORF">PIQ37_17680</name>
</gene>
<accession>A0ABU9LG97</accession>
<feature type="region of interest" description="Disordered" evidence="1">
    <location>
        <begin position="275"/>
        <end position="338"/>
    </location>
</feature>
<dbReference type="EMBL" id="JAQJCQ010000017">
    <property type="protein sequence ID" value="MEL4893257.1"/>
    <property type="molecule type" value="Genomic_DNA"/>
</dbReference>
<feature type="compositionally biased region" description="Low complexity" evidence="1">
    <location>
        <begin position="440"/>
        <end position="453"/>
    </location>
</feature>
<organism evidence="3 4">
    <name type="scientific">Xanthomonas protegens</name>
    <dbReference type="NCBI Taxonomy" id="3380705"/>
    <lineage>
        <taxon>Bacteria</taxon>
        <taxon>Pseudomonadati</taxon>
        <taxon>Pseudomonadota</taxon>
        <taxon>Gammaproteobacteria</taxon>
        <taxon>Lysobacterales</taxon>
        <taxon>Lysobacteraceae</taxon>
        <taxon>Xanthomonas</taxon>
    </lineage>
</organism>
<feature type="region of interest" description="Disordered" evidence="1">
    <location>
        <begin position="109"/>
        <end position="128"/>
    </location>
</feature>
<dbReference type="Pfam" id="PF20410">
    <property type="entry name" value="X-Tfes_XVIPCD"/>
    <property type="match status" value="1"/>
</dbReference>
<feature type="region of interest" description="Disordered" evidence="1">
    <location>
        <begin position="49"/>
        <end position="74"/>
    </location>
</feature>
<feature type="region of interest" description="Disordered" evidence="1">
    <location>
        <begin position="440"/>
        <end position="461"/>
    </location>
</feature>
<dbReference type="Proteomes" id="UP001486626">
    <property type="component" value="Unassembled WGS sequence"/>
</dbReference>
<feature type="compositionally biased region" description="Basic and acidic residues" evidence="1">
    <location>
        <begin position="310"/>
        <end position="327"/>
    </location>
</feature>
<evidence type="ECO:0000313" key="4">
    <source>
        <dbReference type="Proteomes" id="UP001486626"/>
    </source>
</evidence>
<evidence type="ECO:0000256" key="1">
    <source>
        <dbReference type="SAM" id="MobiDB-lite"/>
    </source>
</evidence>
<reference evidence="3 4" key="1">
    <citation type="journal article" date="2024" name="FEMS Microbiol. Lett.">
        <title>Xanthomonas protegens sp. nov., a novel rice seed-associated bacterium, provides in vivo protection against X. oryzae pv. oryzae, the bacterial leaf blight pathogen.</title>
        <authorList>
            <person name="Rana R."/>
            <person name="Sharma A."/>
            <person name="Madhavan V.N."/>
            <person name="Korpole S."/>
            <person name="Sonti R.V."/>
            <person name="Patel H.K."/>
            <person name="Patil P.B."/>
        </authorList>
    </citation>
    <scope>NUCLEOTIDE SEQUENCE [LARGE SCALE GENOMIC DNA]</scope>
    <source>
        <strain evidence="3 4">PPL118</strain>
    </source>
</reference>